<feature type="transmembrane region" description="Helical" evidence="1">
    <location>
        <begin position="7"/>
        <end position="24"/>
    </location>
</feature>
<keyword evidence="1" id="KW-0472">Membrane</keyword>
<dbReference type="RefSeq" id="WP_231827124.1">
    <property type="nucleotide sequence ID" value="NZ_CP087880.1"/>
</dbReference>
<sequence length="162" mass="18865">MFKRYICIFYFLFFIVLVWSFIIYKKQIYQPLSINGRSSRGDVSKMISLMDNKSITRNGEYIKRGDASFSIISIMKMDTVCGSVDVILSFFNDELVSVKYVNVSRYHISSGICLSNISSKGEVYGSDISIKTLFKENNIYYDIVFSDNVIDRKINKWVRKWS</sequence>
<proteinExistence type="predicted"/>
<reference evidence="2 3" key="1">
    <citation type="journal article" date="2022" name="Int. J. Syst. Evol. Microbiol.">
        <title>Pseudocitrobacter corydidari sp. nov., isolated from the Asian emerald cockroach Corydidarum magnifica.</title>
        <authorList>
            <person name="Guzman J."/>
            <person name="Poehlein A."/>
            <person name="Glaeser S.P."/>
            <person name="Schwengers O."/>
            <person name="Blom J."/>
            <person name="Hollensteiner J."/>
            <person name="Kampfer P."/>
            <person name="Vilcinskas A."/>
        </authorList>
    </citation>
    <scope>NUCLEOTIDE SEQUENCE [LARGE SCALE GENOMIC DNA]</scope>
    <source>
        <strain evidence="2">G163CM</strain>
    </source>
</reference>
<keyword evidence="1" id="KW-1133">Transmembrane helix</keyword>
<keyword evidence="3" id="KW-1185">Reference proteome</keyword>
<accession>A0ABY3S0X1</accession>
<organism evidence="2 3">
    <name type="scientific">Pseudocitrobacter corydidari</name>
    <dbReference type="NCBI Taxonomy" id="2891570"/>
    <lineage>
        <taxon>Bacteria</taxon>
        <taxon>Pseudomonadati</taxon>
        <taxon>Pseudomonadota</taxon>
        <taxon>Gammaproteobacteria</taxon>
        <taxon>Enterobacterales</taxon>
        <taxon>Enterobacteriaceae</taxon>
        <taxon>Pseudocitrobacter</taxon>
    </lineage>
</organism>
<evidence type="ECO:0000313" key="2">
    <source>
        <dbReference type="EMBL" id="UGS40326.1"/>
    </source>
</evidence>
<name>A0ABY3S0X1_9ENTR</name>
<keyword evidence="1" id="KW-0812">Transmembrane</keyword>
<protein>
    <submittedName>
        <fullName evidence="2">Uncharacterized protein</fullName>
    </submittedName>
</protein>
<dbReference type="Proteomes" id="UP001199659">
    <property type="component" value="Chromosome"/>
</dbReference>
<evidence type="ECO:0000256" key="1">
    <source>
        <dbReference type="SAM" id="Phobius"/>
    </source>
</evidence>
<evidence type="ECO:0000313" key="3">
    <source>
        <dbReference type="Proteomes" id="UP001199659"/>
    </source>
</evidence>
<gene>
    <name evidence="2" type="ORF">G163CM_10210</name>
</gene>
<dbReference type="EMBL" id="CP087880">
    <property type="protein sequence ID" value="UGS40326.1"/>
    <property type="molecule type" value="Genomic_DNA"/>
</dbReference>